<gene>
    <name evidence="3" type="ORF">ASIM_LOCUS15485</name>
</gene>
<dbReference type="PANTHER" id="PTHR21593">
    <property type="entry name" value="PRION-LIKE- Q/N-RICH -DOMAIN-BEARING PROTEIN PROTEIN"/>
    <property type="match status" value="1"/>
</dbReference>
<organism evidence="5">
    <name type="scientific">Anisakis simplex</name>
    <name type="common">Herring worm</name>
    <dbReference type="NCBI Taxonomy" id="6269"/>
    <lineage>
        <taxon>Eukaryota</taxon>
        <taxon>Metazoa</taxon>
        <taxon>Ecdysozoa</taxon>
        <taxon>Nematoda</taxon>
        <taxon>Chromadorea</taxon>
        <taxon>Rhabditida</taxon>
        <taxon>Spirurina</taxon>
        <taxon>Ascaridomorpha</taxon>
        <taxon>Ascaridoidea</taxon>
        <taxon>Anisakidae</taxon>
        <taxon>Anisakis</taxon>
        <taxon>Anisakis simplex complex</taxon>
    </lineage>
</organism>
<feature type="signal peptide" evidence="1">
    <location>
        <begin position="1"/>
        <end position="17"/>
    </location>
</feature>
<evidence type="ECO:0000313" key="5">
    <source>
        <dbReference type="WBParaSite" id="ASIM_0001607801-mRNA-1"/>
    </source>
</evidence>
<dbReference type="AlphaFoldDB" id="A0A0M3K537"/>
<accession>A0A0M3K537</accession>
<dbReference type="Pfam" id="PF02520">
    <property type="entry name" value="ANIS5_cation-bd"/>
    <property type="match status" value="1"/>
</dbReference>
<dbReference type="InterPro" id="IPR003677">
    <property type="entry name" value="ANIS5_cation-bd"/>
</dbReference>
<reference evidence="5" key="1">
    <citation type="submission" date="2017-02" db="UniProtKB">
        <authorList>
            <consortium name="WormBaseParasite"/>
        </authorList>
    </citation>
    <scope>IDENTIFICATION</scope>
</reference>
<feature type="domain" description="SXP/RAL-2 family protein Ani s 5-like cation-binding" evidence="2">
    <location>
        <begin position="39"/>
        <end position="140"/>
    </location>
</feature>
<evidence type="ECO:0000256" key="1">
    <source>
        <dbReference type="SAM" id="SignalP"/>
    </source>
</evidence>
<reference evidence="3 4" key="2">
    <citation type="submission" date="2018-11" db="EMBL/GenBank/DDBJ databases">
        <authorList>
            <consortium name="Pathogen Informatics"/>
        </authorList>
    </citation>
    <scope>NUCLEOTIDE SEQUENCE [LARGE SCALE GENOMIC DNA]</scope>
</reference>
<protein>
    <submittedName>
        <fullName evidence="5">DUF148 domain-containing protein</fullName>
    </submittedName>
</protein>
<dbReference type="PANTHER" id="PTHR21593:SF36">
    <property type="entry name" value="DUF148 DOMAIN-CONTAINING PROTEIN-RELATED"/>
    <property type="match status" value="1"/>
</dbReference>
<keyword evidence="1" id="KW-0732">Signal</keyword>
<dbReference type="EMBL" id="UYRR01032358">
    <property type="protein sequence ID" value="VDK55328.1"/>
    <property type="molecule type" value="Genomic_DNA"/>
</dbReference>
<evidence type="ECO:0000313" key="4">
    <source>
        <dbReference type="Proteomes" id="UP000267096"/>
    </source>
</evidence>
<dbReference type="WBParaSite" id="ASIM_0001607801-mRNA-1">
    <property type="protein sequence ID" value="ASIM_0001607801-mRNA-1"/>
    <property type="gene ID" value="ASIM_0001607801"/>
</dbReference>
<evidence type="ECO:0000259" key="2">
    <source>
        <dbReference type="Pfam" id="PF02520"/>
    </source>
</evidence>
<proteinExistence type="predicted"/>
<evidence type="ECO:0000313" key="3">
    <source>
        <dbReference type="EMBL" id="VDK55328.1"/>
    </source>
</evidence>
<name>A0A0M3K537_ANISI</name>
<dbReference type="Proteomes" id="UP000267096">
    <property type="component" value="Unassembled WGS sequence"/>
</dbReference>
<sequence>MFVLLATAVFAAPQASTDVPVPMDGAEFLPKFLEDSNEEGRKQFWTIITSKDATVANIEAKLNEWASKQSEQVQKDYEHAKDNLKKIISALKEAVEKSSLSAAAKDAFKMVDSIVSNTQQTFPQQVKAIFDYIKSLPEKTRQELRQVLQLLVLSIMNPAKFLIVLFSILAVTNAFVHLGDSLTVHGNSTGMHVNSVDSVNTVDLEDLEGLVDLVVDMGEDSVVAVAVVVVVVGGARRNK</sequence>
<feature type="chain" id="PRO_5043121236" evidence="1">
    <location>
        <begin position="18"/>
        <end position="239"/>
    </location>
</feature>
<keyword evidence="4" id="KW-1185">Reference proteome</keyword>
<dbReference type="InterPro" id="IPR052823">
    <property type="entry name" value="SXP/RAL-2_related"/>
</dbReference>